<keyword evidence="7" id="KW-0677">Repeat</keyword>
<feature type="transmembrane region" description="Helical" evidence="13">
    <location>
        <begin position="850"/>
        <end position="874"/>
    </location>
</feature>
<reference evidence="17 18" key="1">
    <citation type="submission" date="2019-11" db="EMBL/GenBank/DDBJ databases">
        <authorList>
            <person name="Jiao W.-B."/>
            <person name="Schneeberger K."/>
        </authorList>
    </citation>
    <scope>NUCLEOTIDE SEQUENCE [LARGE SCALE GENOMIC DNA]</scope>
    <source>
        <strain evidence="18">cv. An-1</strain>
    </source>
</reference>
<comment type="subcellular location">
    <subcellularLocation>
        <location evidence="1">Cell membrane</location>
        <topology evidence="1">Single-pass type I membrane protein</topology>
    </subcellularLocation>
</comment>
<dbReference type="FunFam" id="3.80.10.10:FF:000400">
    <property type="entry name" value="Nuclear pore complex protein NUP107"/>
    <property type="match status" value="1"/>
</dbReference>
<comment type="similarity">
    <text evidence="2">Belongs to the RLP family.</text>
</comment>
<evidence type="ECO:0000256" key="10">
    <source>
        <dbReference type="ARBA" id="ARBA00023170"/>
    </source>
</evidence>
<evidence type="ECO:0000256" key="1">
    <source>
        <dbReference type="ARBA" id="ARBA00004251"/>
    </source>
</evidence>
<dbReference type="SUPFAM" id="SSF52058">
    <property type="entry name" value="L domain-like"/>
    <property type="match status" value="2"/>
</dbReference>
<dbReference type="FunFam" id="3.80.10.10:FF:000111">
    <property type="entry name" value="LRR receptor-like serine/threonine-protein kinase ERECTA"/>
    <property type="match status" value="1"/>
</dbReference>
<dbReference type="InterPro" id="IPR032675">
    <property type="entry name" value="LRR_dom_sf"/>
</dbReference>
<dbReference type="InterPro" id="IPR013210">
    <property type="entry name" value="LRR_N_plant-typ"/>
</dbReference>
<dbReference type="PANTHER" id="PTHR48063">
    <property type="entry name" value="LRR RECEPTOR-LIKE KINASE"/>
    <property type="match status" value="1"/>
</dbReference>
<dbReference type="GO" id="GO:1905392">
    <property type="term" value="P:plant organ morphogenesis"/>
    <property type="evidence" value="ECO:0007669"/>
    <property type="project" value="UniProtKB-ARBA"/>
</dbReference>
<dbReference type="Proteomes" id="UP000426265">
    <property type="component" value="Unassembled WGS sequence"/>
</dbReference>
<evidence type="ECO:0000259" key="16">
    <source>
        <dbReference type="Pfam" id="PF23598"/>
    </source>
</evidence>
<dbReference type="PRINTS" id="PR00019">
    <property type="entry name" value="LEURICHRPT"/>
</dbReference>
<evidence type="ECO:0000259" key="15">
    <source>
        <dbReference type="Pfam" id="PF08263"/>
    </source>
</evidence>
<evidence type="ECO:0000256" key="6">
    <source>
        <dbReference type="ARBA" id="ARBA00022729"/>
    </source>
</evidence>
<dbReference type="InterPro" id="IPR055414">
    <property type="entry name" value="LRR_R13L4/SHOC2-like"/>
</dbReference>
<dbReference type="InterPro" id="IPR003591">
    <property type="entry name" value="Leu-rich_rpt_typical-subtyp"/>
</dbReference>
<feature type="region of interest" description="Disordered" evidence="12">
    <location>
        <begin position="826"/>
        <end position="846"/>
    </location>
</feature>
<dbReference type="GO" id="GO:0005886">
    <property type="term" value="C:plasma membrane"/>
    <property type="evidence" value="ECO:0007669"/>
    <property type="project" value="UniProtKB-SubCell"/>
</dbReference>
<keyword evidence="4" id="KW-0433">Leucine-rich repeat</keyword>
<dbReference type="SMART" id="SM00369">
    <property type="entry name" value="LRR_TYP"/>
    <property type="match status" value="6"/>
</dbReference>
<keyword evidence="5 13" id="KW-0812">Transmembrane</keyword>
<evidence type="ECO:0000256" key="14">
    <source>
        <dbReference type="SAM" id="SignalP"/>
    </source>
</evidence>
<evidence type="ECO:0000256" key="13">
    <source>
        <dbReference type="SAM" id="Phobius"/>
    </source>
</evidence>
<keyword evidence="8 13" id="KW-1133">Transmembrane helix</keyword>
<protein>
    <submittedName>
        <fullName evidence="17">Uncharacterized protein</fullName>
    </submittedName>
</protein>
<proteinExistence type="inferred from homology"/>
<evidence type="ECO:0000256" key="9">
    <source>
        <dbReference type="ARBA" id="ARBA00023136"/>
    </source>
</evidence>
<dbReference type="Pfam" id="PF13855">
    <property type="entry name" value="LRR_8"/>
    <property type="match status" value="3"/>
</dbReference>
<evidence type="ECO:0000256" key="8">
    <source>
        <dbReference type="ARBA" id="ARBA00022989"/>
    </source>
</evidence>
<dbReference type="PROSITE" id="PS51450">
    <property type="entry name" value="LRR"/>
    <property type="match status" value="1"/>
</dbReference>
<dbReference type="InterPro" id="IPR001611">
    <property type="entry name" value="Leu-rich_rpt"/>
</dbReference>
<dbReference type="InterPro" id="IPR046956">
    <property type="entry name" value="RLP23-like"/>
</dbReference>
<dbReference type="Pfam" id="PF00560">
    <property type="entry name" value="LRR_1"/>
    <property type="match status" value="4"/>
</dbReference>
<dbReference type="FunFam" id="3.80.10.10:FF:000095">
    <property type="entry name" value="LRR receptor-like serine/threonine-protein kinase GSO1"/>
    <property type="match status" value="1"/>
</dbReference>
<evidence type="ECO:0000256" key="2">
    <source>
        <dbReference type="ARBA" id="ARBA00009592"/>
    </source>
</evidence>
<dbReference type="AlphaFoldDB" id="A0A654FP05"/>
<dbReference type="Gene3D" id="3.80.10.10">
    <property type="entry name" value="Ribonuclease Inhibitor"/>
    <property type="match status" value="5"/>
</dbReference>
<evidence type="ECO:0000256" key="7">
    <source>
        <dbReference type="ARBA" id="ARBA00022737"/>
    </source>
</evidence>
<evidence type="ECO:0000313" key="17">
    <source>
        <dbReference type="EMBL" id="VYS62581.1"/>
    </source>
</evidence>
<dbReference type="FunFam" id="3.80.10.10:FF:000041">
    <property type="entry name" value="LRR receptor-like serine/threonine-protein kinase ERECTA"/>
    <property type="match status" value="1"/>
</dbReference>
<name>A0A654FP05_ARATH</name>
<dbReference type="PANTHER" id="PTHR48063:SF96">
    <property type="entry name" value="LEUCINE-RICH REPEAT-CONTAINING N-TERMINAL PLANT-TYPE DOMAIN-CONTAINING PROTEIN"/>
    <property type="match status" value="1"/>
</dbReference>
<dbReference type="EMBL" id="CACRSJ010000109">
    <property type="protein sequence ID" value="VYS62581.1"/>
    <property type="molecule type" value="Genomic_DNA"/>
</dbReference>
<feature type="domain" description="Leucine-rich repeat-containing N-terminal plant-type" evidence="15">
    <location>
        <begin position="28"/>
        <end position="75"/>
    </location>
</feature>
<gene>
    <name evidence="17" type="ORF">AN1_LOCUS18007</name>
</gene>
<feature type="chain" id="PRO_5024886969" evidence="14">
    <location>
        <begin position="23"/>
        <end position="895"/>
    </location>
</feature>
<keyword evidence="6 14" id="KW-0732">Signal</keyword>
<keyword evidence="9 13" id="KW-0472">Membrane</keyword>
<dbReference type="Pfam" id="PF08263">
    <property type="entry name" value="LRRNT_2"/>
    <property type="match status" value="1"/>
</dbReference>
<dbReference type="ExpressionAtlas" id="A0A654FP05">
    <property type="expression patterns" value="differential"/>
</dbReference>
<keyword evidence="10" id="KW-0675">Receptor</keyword>
<feature type="domain" description="Disease resistance R13L4/SHOC-2-like LRR" evidence="16">
    <location>
        <begin position="148"/>
        <end position="286"/>
    </location>
</feature>
<evidence type="ECO:0000256" key="4">
    <source>
        <dbReference type="ARBA" id="ARBA00022614"/>
    </source>
</evidence>
<organism evidence="17 18">
    <name type="scientific">Arabidopsis thaliana</name>
    <name type="common">Mouse-ear cress</name>
    <dbReference type="NCBI Taxonomy" id="3702"/>
    <lineage>
        <taxon>Eukaryota</taxon>
        <taxon>Viridiplantae</taxon>
        <taxon>Streptophyta</taxon>
        <taxon>Embryophyta</taxon>
        <taxon>Tracheophyta</taxon>
        <taxon>Spermatophyta</taxon>
        <taxon>Magnoliopsida</taxon>
        <taxon>eudicotyledons</taxon>
        <taxon>Gunneridae</taxon>
        <taxon>Pentapetalae</taxon>
        <taxon>rosids</taxon>
        <taxon>malvids</taxon>
        <taxon>Brassicales</taxon>
        <taxon>Brassicaceae</taxon>
        <taxon>Camelineae</taxon>
        <taxon>Arabidopsis</taxon>
    </lineage>
</organism>
<evidence type="ECO:0000256" key="11">
    <source>
        <dbReference type="ARBA" id="ARBA00023180"/>
    </source>
</evidence>
<dbReference type="Pfam" id="PF23598">
    <property type="entry name" value="LRR_14"/>
    <property type="match status" value="1"/>
</dbReference>
<accession>A0A654FP05</accession>
<evidence type="ECO:0000313" key="18">
    <source>
        <dbReference type="Proteomes" id="UP000426265"/>
    </source>
</evidence>
<evidence type="ECO:0000256" key="5">
    <source>
        <dbReference type="ARBA" id="ARBA00022692"/>
    </source>
</evidence>
<feature type="signal peptide" evidence="14">
    <location>
        <begin position="1"/>
        <end position="22"/>
    </location>
</feature>
<keyword evidence="11" id="KW-0325">Glycoprotein</keyword>
<evidence type="ECO:0000256" key="12">
    <source>
        <dbReference type="SAM" id="MobiDB-lite"/>
    </source>
</evidence>
<sequence length="895" mass="99068">MITIIWSLCLIFCLSSSILVIAKHLCLPDQRDALLEFKNEFSIPSPDSDLMLILQTTAKWRNNTDCCSWGGISCDPKTGVVVELDLGNSDLNGRLRSNSSLFRLQHLQSLDLSYNDLSCTLPDSIGNFKYLRVLNLLGCNLFGEIPTSLRSLSYLTDLDLSYNDDLTGEILDSMGNLKHLRVLSLTSCKFTGKIPSSLGNLTYLTDLDLSWNYFTGELPDSMGNLKSLRVLNLHRCNFFGKIPTSLGSLSNLTDLDISKNEFTSEGPDSMSSLNRLTDFQLMLLNLSSLTNVDLSSNKFKAMLPSNMSSLSKLEAFDISGNSFSGTIPSSLFMLPSLIKLDLGTNDFSGPLKIGNISSPSNLQELYIGENNINGPIPRSILKLVGLSALSLSFWDTGGIVDFSIFLQLKSLRSLDLSGINLNISSSHHLPSHMMHLILSSCNISQFPKFLENQTSLYHLDISANQIEGQVPEWLWRLPTLRFVNIAQNAFSGELTMLPNPIYSFIASDNKFSGEIPRAVCEIGTLVLSNNNFSGSIPPCFEISNKTLSILHLRNNSLSGVIPEESLHGYLRSLDVGSNRLSGQLPKSLINCSYLQFLNVEENRINDKFPSWLKSLPNLQLLVLRSNEFHGPIFSPGDSLSFPKLRFFDISENRFSGVLPSDYFVGWSVMSSFVDIIDNTPGFTVVGDDQESFHKSVVLTIKGLKMELVGSGFEIYKTIDVSRNRLEGDIPESIGILKELIVLNMSNNAFTGHLPPSLSNLSNLQSLDLSQNRLSGSIPGELGELTFLARMNFSYNMLEGPIPQGTQIQSQNSSSFIGNPSLCSAPLQKKCGGEEEEKEEEEEEKEEKDKVFSWIAAAIGYVPGLFCGLAIGHILTSYKRDWFMRIVPCFSSPLKK</sequence>
<feature type="compositionally biased region" description="Acidic residues" evidence="12">
    <location>
        <begin position="833"/>
        <end position="845"/>
    </location>
</feature>
<evidence type="ECO:0000256" key="3">
    <source>
        <dbReference type="ARBA" id="ARBA00022475"/>
    </source>
</evidence>
<keyword evidence="3" id="KW-1003">Cell membrane</keyword>
<dbReference type="SUPFAM" id="SSF52047">
    <property type="entry name" value="RNI-like"/>
    <property type="match status" value="1"/>
</dbReference>
<dbReference type="GO" id="GO:0030154">
    <property type="term" value="P:cell differentiation"/>
    <property type="evidence" value="ECO:0007669"/>
    <property type="project" value="UniProtKB-ARBA"/>
</dbReference>